<proteinExistence type="predicted"/>
<keyword evidence="3" id="KW-1185">Reference proteome</keyword>
<dbReference type="EMBL" id="CP127363">
    <property type="protein sequence ID" value="WIY48478.1"/>
    <property type="molecule type" value="Genomic_DNA"/>
</dbReference>
<evidence type="ECO:0000313" key="2">
    <source>
        <dbReference type="EMBL" id="WIY48478.1"/>
    </source>
</evidence>
<organism evidence="2 3">
    <name type="scientific">Paracidovorax citrulli</name>
    <name type="common">Acidovorax citrulli</name>
    <dbReference type="NCBI Taxonomy" id="80869"/>
    <lineage>
        <taxon>Bacteria</taxon>
        <taxon>Pseudomonadati</taxon>
        <taxon>Pseudomonadota</taxon>
        <taxon>Betaproteobacteria</taxon>
        <taxon>Burkholderiales</taxon>
        <taxon>Comamonadaceae</taxon>
        <taxon>Paracidovorax</taxon>
    </lineage>
</organism>
<feature type="domain" description="AAA" evidence="1">
    <location>
        <begin position="15"/>
        <end position="167"/>
    </location>
</feature>
<name>A0ABY9ANT2_PARCI</name>
<dbReference type="RefSeq" id="WP_011793742.1">
    <property type="nucleotide sequence ID" value="NZ_CP023687.1"/>
</dbReference>
<evidence type="ECO:0000313" key="3">
    <source>
        <dbReference type="Proteomes" id="UP001242732"/>
    </source>
</evidence>
<evidence type="ECO:0000259" key="1">
    <source>
        <dbReference type="Pfam" id="PF13614"/>
    </source>
</evidence>
<dbReference type="CDD" id="cd02042">
    <property type="entry name" value="ParAB_family"/>
    <property type="match status" value="1"/>
</dbReference>
<dbReference type="PANTHER" id="PTHR13696">
    <property type="entry name" value="P-LOOP CONTAINING NUCLEOSIDE TRIPHOSPHATE HYDROLASE"/>
    <property type="match status" value="1"/>
</dbReference>
<dbReference type="SUPFAM" id="SSF52540">
    <property type="entry name" value="P-loop containing nucleoside triphosphate hydrolases"/>
    <property type="match status" value="1"/>
</dbReference>
<dbReference type="InterPro" id="IPR025669">
    <property type="entry name" value="AAA_dom"/>
</dbReference>
<accession>A0ABY9ANT2</accession>
<gene>
    <name evidence="2" type="ORF">QRO08_22090</name>
</gene>
<dbReference type="InterPro" id="IPR027417">
    <property type="entry name" value="P-loop_NTPase"/>
</dbReference>
<dbReference type="Pfam" id="PF13614">
    <property type="entry name" value="AAA_31"/>
    <property type="match status" value="1"/>
</dbReference>
<dbReference type="Gene3D" id="3.40.50.300">
    <property type="entry name" value="P-loop containing nucleotide triphosphate hydrolases"/>
    <property type="match status" value="1"/>
</dbReference>
<dbReference type="InterPro" id="IPR050678">
    <property type="entry name" value="DNA_Partitioning_ATPase"/>
</dbReference>
<reference evidence="2 3" key="1">
    <citation type="submission" date="2023-06" db="EMBL/GenBank/DDBJ databases">
        <authorList>
            <person name="Ham H."/>
            <person name="Park D.S."/>
        </authorList>
    </citation>
    <scope>NUCLEOTIDE SEQUENCE [LARGE SCALE GENOMIC DNA]</scope>
    <source>
        <strain evidence="2 3">KACC 17005</strain>
    </source>
</reference>
<dbReference type="Proteomes" id="UP001242732">
    <property type="component" value="Chromosome"/>
</dbReference>
<sequence>MSAPTARGATAAPLVVSIVSTKGGVGKTTTAANLGGFLADAGMRVLLLDLDIQPTLSSYFPLDRRAPGGIYELLAFNEQDPGQLISSTAIGGLDLLLSNDGKGQLGTLLLHAADGRLRLRNLLGMFRSRYDVVLIDTQGARCVTLEMAILASDFSLSPVTPEILAARELRRGTLSLMDDIAPYRHLGIEPPPLRLLINRARTVSVNGRQIQHALRGMFQQASGIHVLETTIPAIEAYPAAALRRLPVHRVEPRRPRGRLAPAALESQRALAGELFPMWRDRFDHVTGRSHAGAA</sequence>
<dbReference type="PANTHER" id="PTHR13696:SF96">
    <property type="entry name" value="COBQ_COBB_MIND_PARA NUCLEOTIDE BINDING DOMAIN-CONTAINING PROTEIN"/>
    <property type="match status" value="1"/>
</dbReference>
<protein>
    <submittedName>
        <fullName evidence="2">ParA family protein</fullName>
    </submittedName>
</protein>